<dbReference type="InterPro" id="IPR008995">
    <property type="entry name" value="Mo/tungstate-bd_C_term_dom"/>
</dbReference>
<evidence type="ECO:0000256" key="2">
    <source>
        <dbReference type="PROSITE-ProRule" id="PRU01213"/>
    </source>
</evidence>
<evidence type="ECO:0000313" key="5">
    <source>
        <dbReference type="Proteomes" id="UP000006732"/>
    </source>
</evidence>
<dbReference type="AlphaFoldDB" id="A1ANZ8"/>
<gene>
    <name evidence="4" type="ordered locus">Ppro_1452</name>
</gene>
<dbReference type="Pfam" id="PF03459">
    <property type="entry name" value="TOBE"/>
    <property type="match status" value="2"/>
</dbReference>
<keyword evidence="1 2" id="KW-0500">Molybdenum</keyword>
<dbReference type="HOGENOM" id="CLU_118993_0_1_7"/>
<dbReference type="InterPro" id="IPR051815">
    <property type="entry name" value="Molybdate_resp_trans_reg"/>
</dbReference>
<dbReference type="SUPFAM" id="SSF50331">
    <property type="entry name" value="MOP-like"/>
    <property type="match status" value="2"/>
</dbReference>
<dbReference type="KEGG" id="ppd:Ppro_1452"/>
<evidence type="ECO:0000256" key="1">
    <source>
        <dbReference type="ARBA" id="ARBA00022505"/>
    </source>
</evidence>
<feature type="domain" description="Mop" evidence="3">
    <location>
        <begin position="2"/>
        <end position="68"/>
    </location>
</feature>
<dbReference type="Gene3D" id="2.40.50.100">
    <property type="match status" value="2"/>
</dbReference>
<dbReference type="OrthoDB" id="9800709at2"/>
<dbReference type="PROSITE" id="PS51866">
    <property type="entry name" value="MOP"/>
    <property type="match status" value="2"/>
</dbReference>
<organism evidence="4 5">
    <name type="scientific">Pelobacter propionicus (strain DSM 2379 / NBRC 103807 / OttBd1)</name>
    <dbReference type="NCBI Taxonomy" id="338966"/>
    <lineage>
        <taxon>Bacteria</taxon>
        <taxon>Pseudomonadati</taxon>
        <taxon>Thermodesulfobacteriota</taxon>
        <taxon>Desulfuromonadia</taxon>
        <taxon>Desulfuromonadales</taxon>
        <taxon>Desulfuromonadaceae</taxon>
        <taxon>Pelobacter</taxon>
    </lineage>
</organism>
<proteinExistence type="predicted"/>
<dbReference type="InterPro" id="IPR004606">
    <property type="entry name" value="Mop_domain"/>
</dbReference>
<protein>
    <submittedName>
        <fullName evidence="4">TOBE domain protein</fullName>
    </submittedName>
</protein>
<dbReference type="InterPro" id="IPR005116">
    <property type="entry name" value="Transp-assoc_OB_typ1"/>
</dbReference>
<name>A1ANZ8_PELPD</name>
<dbReference type="PANTHER" id="PTHR30432">
    <property type="entry name" value="TRANSCRIPTIONAL REGULATOR MODE"/>
    <property type="match status" value="1"/>
</dbReference>
<dbReference type="Proteomes" id="UP000006732">
    <property type="component" value="Chromosome"/>
</dbReference>
<dbReference type="RefSeq" id="WP_011735361.1">
    <property type="nucleotide sequence ID" value="NC_008609.1"/>
</dbReference>
<evidence type="ECO:0000259" key="3">
    <source>
        <dbReference type="PROSITE" id="PS51866"/>
    </source>
</evidence>
<dbReference type="GO" id="GO:0015689">
    <property type="term" value="P:molybdate ion transport"/>
    <property type="evidence" value="ECO:0007669"/>
    <property type="project" value="InterPro"/>
</dbReference>
<accession>A1ANZ8</accession>
<dbReference type="eggNOG" id="COG3585">
    <property type="taxonomic scope" value="Bacteria"/>
</dbReference>
<sequence>MKISARNCLAGIVAGVKKGAVNSEVILNLKGGSSIASVITNSSAESLGLKEGKEAFAIIKASNVIICGDMQGVKISARNLLCGKVTKLVEGPVSAEVGVDVGNGTVLTAVITNESATNLGLTVGSTVSAMFKAPSVIIGVKE</sequence>
<feature type="domain" description="Mop" evidence="3">
    <location>
        <begin position="74"/>
        <end position="140"/>
    </location>
</feature>
<dbReference type="NCBIfam" id="TIGR00638">
    <property type="entry name" value="Mop"/>
    <property type="match status" value="2"/>
</dbReference>
<keyword evidence="5" id="KW-1185">Reference proteome</keyword>
<dbReference type="EMBL" id="CP000482">
    <property type="protein sequence ID" value="ABK99068.1"/>
    <property type="molecule type" value="Genomic_DNA"/>
</dbReference>
<dbReference type="PANTHER" id="PTHR30432:SF1">
    <property type="entry name" value="DNA-BINDING TRANSCRIPTIONAL DUAL REGULATOR MODE"/>
    <property type="match status" value="1"/>
</dbReference>
<dbReference type="STRING" id="338966.Ppro_1452"/>
<reference evidence="4 5" key="1">
    <citation type="submission" date="2006-10" db="EMBL/GenBank/DDBJ databases">
        <title>Complete sequence of chromosome of Pelobacter propionicus DSM 2379.</title>
        <authorList>
            <consortium name="US DOE Joint Genome Institute"/>
            <person name="Copeland A."/>
            <person name="Lucas S."/>
            <person name="Lapidus A."/>
            <person name="Barry K."/>
            <person name="Detter J.C."/>
            <person name="Glavina del Rio T."/>
            <person name="Hammon N."/>
            <person name="Israni S."/>
            <person name="Dalin E."/>
            <person name="Tice H."/>
            <person name="Pitluck S."/>
            <person name="Saunders E."/>
            <person name="Brettin T."/>
            <person name="Bruce D."/>
            <person name="Han C."/>
            <person name="Tapia R."/>
            <person name="Schmutz J."/>
            <person name="Larimer F."/>
            <person name="Land M."/>
            <person name="Hauser L."/>
            <person name="Kyrpides N."/>
            <person name="Kim E."/>
            <person name="Lovley D."/>
            <person name="Richardson P."/>
        </authorList>
    </citation>
    <scope>NUCLEOTIDE SEQUENCE [LARGE SCALE GENOMIC DNA]</scope>
    <source>
        <strain evidence="5">DSM 2379 / NBRC 103807 / OttBd1</strain>
    </source>
</reference>
<evidence type="ECO:0000313" key="4">
    <source>
        <dbReference type="EMBL" id="ABK99068.1"/>
    </source>
</evidence>